<proteinExistence type="predicted"/>
<dbReference type="EMBL" id="KN834767">
    <property type="protein sequence ID" value="KIK62417.1"/>
    <property type="molecule type" value="Genomic_DNA"/>
</dbReference>
<protein>
    <submittedName>
        <fullName evidence="2">Uncharacterized protein</fullName>
    </submittedName>
</protein>
<keyword evidence="3" id="KW-1185">Reference proteome</keyword>
<sequence>MSCKLSLASSLQASPRPSSPELDAAFRMRGFSQSPSVCSDESSDSSAISSVDSFSTISSSSSISSVPYDPRRRISALTNRSSSPEFSFESSKFKYNSKASTEHILVRARNANIPALLRHQQKKATFTTTRRRHTQHFSDADYEEPHTSILQRPKKQKTKSLEQVEAEERRMLVRKAELESDPLLDPTRMCPDRVWCVPCHKYIQIDSRRQYYATLWFKHRGKRHPGVPMKRSEFAKSETTADPDVEMEALEEIDESAMKSPVALAVPIIDDAFATNILADMYSKARGLRLLSLAAAALG</sequence>
<dbReference type="HOGENOM" id="CLU_930827_0_0_1"/>
<evidence type="ECO:0000313" key="2">
    <source>
        <dbReference type="EMBL" id="KIK62417.1"/>
    </source>
</evidence>
<gene>
    <name evidence="2" type="ORF">GYMLUDRAFT_72651</name>
</gene>
<feature type="region of interest" description="Disordered" evidence="1">
    <location>
        <begin position="141"/>
        <end position="160"/>
    </location>
</feature>
<feature type="compositionally biased region" description="Polar residues" evidence="1">
    <location>
        <begin position="7"/>
        <end position="16"/>
    </location>
</feature>
<evidence type="ECO:0000313" key="3">
    <source>
        <dbReference type="Proteomes" id="UP000053593"/>
    </source>
</evidence>
<accession>A0A0D0CSS3</accession>
<feature type="region of interest" description="Disordered" evidence="1">
    <location>
        <begin position="1"/>
        <end position="22"/>
    </location>
</feature>
<reference evidence="2 3" key="1">
    <citation type="submission" date="2014-04" db="EMBL/GenBank/DDBJ databases">
        <title>Evolutionary Origins and Diversification of the Mycorrhizal Mutualists.</title>
        <authorList>
            <consortium name="DOE Joint Genome Institute"/>
            <consortium name="Mycorrhizal Genomics Consortium"/>
            <person name="Kohler A."/>
            <person name="Kuo A."/>
            <person name="Nagy L.G."/>
            <person name="Floudas D."/>
            <person name="Copeland A."/>
            <person name="Barry K.W."/>
            <person name="Cichocki N."/>
            <person name="Veneault-Fourrey C."/>
            <person name="LaButti K."/>
            <person name="Lindquist E.A."/>
            <person name="Lipzen A."/>
            <person name="Lundell T."/>
            <person name="Morin E."/>
            <person name="Murat C."/>
            <person name="Riley R."/>
            <person name="Ohm R."/>
            <person name="Sun H."/>
            <person name="Tunlid A."/>
            <person name="Henrissat B."/>
            <person name="Grigoriev I.V."/>
            <person name="Hibbett D.S."/>
            <person name="Martin F."/>
        </authorList>
    </citation>
    <scope>NUCLEOTIDE SEQUENCE [LARGE SCALE GENOMIC DNA]</scope>
    <source>
        <strain evidence="2 3">FD-317 M1</strain>
    </source>
</reference>
<dbReference type="Proteomes" id="UP000053593">
    <property type="component" value="Unassembled WGS sequence"/>
</dbReference>
<dbReference type="OrthoDB" id="2855464at2759"/>
<name>A0A0D0CSS3_9AGAR</name>
<evidence type="ECO:0000256" key="1">
    <source>
        <dbReference type="SAM" id="MobiDB-lite"/>
    </source>
</evidence>
<dbReference type="AlphaFoldDB" id="A0A0D0CSS3"/>
<organism evidence="2 3">
    <name type="scientific">Collybiopsis luxurians FD-317 M1</name>
    <dbReference type="NCBI Taxonomy" id="944289"/>
    <lineage>
        <taxon>Eukaryota</taxon>
        <taxon>Fungi</taxon>
        <taxon>Dikarya</taxon>
        <taxon>Basidiomycota</taxon>
        <taxon>Agaricomycotina</taxon>
        <taxon>Agaricomycetes</taxon>
        <taxon>Agaricomycetidae</taxon>
        <taxon>Agaricales</taxon>
        <taxon>Marasmiineae</taxon>
        <taxon>Omphalotaceae</taxon>
        <taxon>Collybiopsis</taxon>
        <taxon>Collybiopsis luxurians</taxon>
    </lineage>
</organism>